<organism evidence="3 4">
    <name type="scientific">Caenorhabditis japonica</name>
    <dbReference type="NCBI Taxonomy" id="281687"/>
    <lineage>
        <taxon>Eukaryota</taxon>
        <taxon>Metazoa</taxon>
        <taxon>Ecdysozoa</taxon>
        <taxon>Nematoda</taxon>
        <taxon>Chromadorea</taxon>
        <taxon>Rhabditida</taxon>
        <taxon>Rhabditina</taxon>
        <taxon>Rhabditomorpha</taxon>
        <taxon>Rhabditoidea</taxon>
        <taxon>Rhabditidae</taxon>
        <taxon>Peloderinae</taxon>
        <taxon>Caenorhabditis</taxon>
    </lineage>
</organism>
<feature type="compositionally biased region" description="Basic and acidic residues" evidence="1">
    <location>
        <begin position="64"/>
        <end position="75"/>
    </location>
</feature>
<evidence type="ECO:0000256" key="1">
    <source>
        <dbReference type="SAM" id="MobiDB-lite"/>
    </source>
</evidence>
<reference evidence="3" key="2">
    <citation type="submission" date="2022-06" db="UniProtKB">
        <authorList>
            <consortium name="EnsemblMetazoa"/>
        </authorList>
    </citation>
    <scope>IDENTIFICATION</scope>
    <source>
        <strain evidence="3">DF5081</strain>
    </source>
</reference>
<feature type="compositionally biased region" description="Low complexity" evidence="1">
    <location>
        <begin position="41"/>
        <end position="61"/>
    </location>
</feature>
<keyword evidence="2" id="KW-1133">Transmembrane helix</keyword>
<feature type="compositionally biased region" description="Polar residues" evidence="1">
    <location>
        <begin position="158"/>
        <end position="174"/>
    </location>
</feature>
<dbReference type="EnsemblMetazoa" id="CJA01664.1">
    <property type="protein sequence ID" value="CJA01664.1"/>
    <property type="gene ID" value="WBGene00120868"/>
</dbReference>
<feature type="transmembrane region" description="Helical" evidence="2">
    <location>
        <begin position="263"/>
        <end position="282"/>
    </location>
</feature>
<keyword evidence="2" id="KW-0812">Transmembrane</keyword>
<name>A0A8R1DFW5_CAEJA</name>
<evidence type="ECO:0000313" key="4">
    <source>
        <dbReference type="Proteomes" id="UP000005237"/>
    </source>
</evidence>
<dbReference type="Proteomes" id="UP000005237">
    <property type="component" value="Unassembled WGS sequence"/>
</dbReference>
<protein>
    <submittedName>
        <fullName evidence="3">Uncharacterized protein</fullName>
    </submittedName>
</protein>
<keyword evidence="2" id="KW-0472">Membrane</keyword>
<feature type="compositionally biased region" description="Basic and acidic residues" evidence="1">
    <location>
        <begin position="138"/>
        <end position="149"/>
    </location>
</feature>
<feature type="transmembrane region" description="Helical" evidence="2">
    <location>
        <begin position="226"/>
        <end position="243"/>
    </location>
</feature>
<sequence length="341" mass="37340">MKFFQDSQGDQPETGLLNLIQNRNQFAIEGPKSEEAVIEMSSKTPRSASRSRTARSTSRSRASSKKETSKKDTLKKMVTPPSKSPSRNRGRPKSVKKVARQASKSPSPRKRTASRSRSRSRGRQADPAASSSKKVPKEKKAVIESTHEVADEDEEFVVTSTPQRRSLRNLTQEPPRTRSRAPVSPHKTFASDDAASASATTSSTAKTQVSAILSTVKSKALAAHNWLVALLTTVFLFVKRAIVAPFNYLQTGWQRVKPADPRVSAIILVSILVAITAVVAYFNPKLTVKAHAFGEKHIAVPVRKGYRVAGAQISEWSEQVSKWAEPKLKALGWGDKGSKAN</sequence>
<evidence type="ECO:0000313" key="3">
    <source>
        <dbReference type="EnsemblMetazoa" id="CJA01664.1"/>
    </source>
</evidence>
<feature type="compositionally biased region" description="Basic residues" evidence="1">
    <location>
        <begin position="107"/>
        <end position="122"/>
    </location>
</feature>
<reference evidence="4" key="1">
    <citation type="submission" date="2010-08" db="EMBL/GenBank/DDBJ databases">
        <authorList>
            <consortium name="Caenorhabditis japonica Sequencing Consortium"/>
            <person name="Wilson R.K."/>
        </authorList>
    </citation>
    <scope>NUCLEOTIDE SEQUENCE [LARGE SCALE GENOMIC DNA]</scope>
    <source>
        <strain evidence="4">DF5081</strain>
    </source>
</reference>
<dbReference type="AlphaFoldDB" id="A0A8R1DFW5"/>
<evidence type="ECO:0000256" key="2">
    <source>
        <dbReference type="SAM" id="Phobius"/>
    </source>
</evidence>
<accession>A0A8R1DFW5</accession>
<feature type="compositionally biased region" description="Basic residues" evidence="1">
    <location>
        <begin position="86"/>
        <end position="99"/>
    </location>
</feature>
<keyword evidence="4" id="KW-1185">Reference proteome</keyword>
<feature type="region of interest" description="Disordered" evidence="1">
    <location>
        <begin position="31"/>
        <end position="201"/>
    </location>
</feature>
<proteinExistence type="predicted"/>
<feature type="compositionally biased region" description="Low complexity" evidence="1">
    <location>
        <begin position="191"/>
        <end position="201"/>
    </location>
</feature>